<dbReference type="InterPro" id="IPR016039">
    <property type="entry name" value="Thiolase-like"/>
</dbReference>
<dbReference type="Pfam" id="PF02801">
    <property type="entry name" value="Ketoacyl-synt_C"/>
    <property type="match status" value="3"/>
</dbReference>
<dbReference type="RefSeq" id="WP_224310394.1">
    <property type="nucleotide sequence ID" value="NZ_JAHSST010000029.1"/>
</dbReference>
<dbReference type="Pfam" id="PF21089">
    <property type="entry name" value="PKS_DH_N"/>
    <property type="match status" value="1"/>
</dbReference>
<dbReference type="Gene3D" id="3.40.47.10">
    <property type="match status" value="3"/>
</dbReference>
<dbReference type="NCBIfam" id="NF045894">
    <property type="entry name" value="PKS_plus_SDR"/>
    <property type="match status" value="1"/>
</dbReference>
<evidence type="ECO:0000259" key="12">
    <source>
        <dbReference type="PROSITE" id="PS52019"/>
    </source>
</evidence>
<evidence type="ECO:0000256" key="6">
    <source>
        <dbReference type="ARBA" id="ARBA00023268"/>
    </source>
</evidence>
<feature type="region of interest" description="Disordered" evidence="9">
    <location>
        <begin position="2019"/>
        <end position="2086"/>
    </location>
</feature>
<feature type="region of interest" description="Disordered" evidence="9">
    <location>
        <begin position="2678"/>
        <end position="2703"/>
    </location>
</feature>
<evidence type="ECO:0000256" key="7">
    <source>
        <dbReference type="ARBA" id="ARBA00023315"/>
    </source>
</evidence>
<dbReference type="Gene3D" id="3.30.70.3290">
    <property type="match status" value="3"/>
</dbReference>
<feature type="active site" description="Proton acceptor; for dehydratase activity" evidence="8">
    <location>
        <position position="1953"/>
    </location>
</feature>
<feature type="domain" description="Carrier" evidence="10">
    <location>
        <begin position="929"/>
        <end position="1004"/>
    </location>
</feature>
<dbReference type="Proteomes" id="UP000758701">
    <property type="component" value="Unassembled WGS sequence"/>
</dbReference>
<keyword evidence="3" id="KW-0597">Phosphoprotein</keyword>
<dbReference type="PROSITE" id="PS52004">
    <property type="entry name" value="KS3_2"/>
    <property type="match status" value="3"/>
</dbReference>
<protein>
    <submittedName>
        <fullName evidence="13">SDR family NAD(P)-dependent oxidoreductase</fullName>
    </submittedName>
</protein>
<dbReference type="InterPro" id="IPR014043">
    <property type="entry name" value="Acyl_transferase_dom"/>
</dbReference>
<keyword evidence="5" id="KW-0045">Antibiotic biosynthesis</keyword>
<dbReference type="InterPro" id="IPR020806">
    <property type="entry name" value="PKS_PP-bd"/>
</dbReference>
<dbReference type="SMART" id="SM01294">
    <property type="entry name" value="PKS_PP_betabranch"/>
    <property type="match status" value="2"/>
</dbReference>
<evidence type="ECO:0000256" key="9">
    <source>
        <dbReference type="SAM" id="MobiDB-lite"/>
    </source>
</evidence>
<keyword evidence="4" id="KW-0808">Transferase</keyword>
<evidence type="ECO:0000256" key="2">
    <source>
        <dbReference type="ARBA" id="ARBA00022450"/>
    </source>
</evidence>
<dbReference type="InterPro" id="IPR041618">
    <property type="entry name" value="PKS_DE"/>
</dbReference>
<feature type="domain" description="Carrier" evidence="10">
    <location>
        <begin position="2706"/>
        <end position="2781"/>
    </location>
</feature>
<dbReference type="CDD" id="cd00833">
    <property type="entry name" value="PKS"/>
    <property type="match status" value="3"/>
</dbReference>
<evidence type="ECO:0000313" key="13">
    <source>
        <dbReference type="EMBL" id="MBZ6156196.1"/>
    </source>
</evidence>
<dbReference type="InterPro" id="IPR050091">
    <property type="entry name" value="PKS_NRPS_Biosynth_Enz"/>
</dbReference>
<dbReference type="InterPro" id="IPR020807">
    <property type="entry name" value="PKS_DH"/>
</dbReference>
<dbReference type="Gene3D" id="3.40.50.720">
    <property type="entry name" value="NAD(P)-binding Rossmann-like Domain"/>
    <property type="match status" value="2"/>
</dbReference>
<dbReference type="InterPro" id="IPR014030">
    <property type="entry name" value="Ketoacyl_synth_N"/>
</dbReference>
<accession>A0ABS7WE10</accession>
<dbReference type="InterPro" id="IPR016036">
    <property type="entry name" value="Malonyl_transacylase_ACP-bd"/>
</dbReference>
<dbReference type="InterPro" id="IPR020841">
    <property type="entry name" value="PKS_Beta-ketoAc_synthase_dom"/>
</dbReference>
<dbReference type="SUPFAM" id="SSF52151">
    <property type="entry name" value="FabD/lysophospholipase-like"/>
    <property type="match status" value="3"/>
</dbReference>
<dbReference type="InterPro" id="IPR014031">
    <property type="entry name" value="Ketoacyl_synth_C"/>
</dbReference>
<feature type="domain" description="Ketosynthase family 3 (KS3)" evidence="11">
    <location>
        <begin position="27"/>
        <end position="442"/>
    </location>
</feature>
<evidence type="ECO:0000256" key="5">
    <source>
        <dbReference type="ARBA" id="ARBA00023194"/>
    </source>
</evidence>
<dbReference type="InterPro" id="IPR036736">
    <property type="entry name" value="ACP-like_sf"/>
</dbReference>
<dbReference type="CDD" id="cd08952">
    <property type="entry name" value="KR_1_SDR_x"/>
    <property type="match status" value="1"/>
</dbReference>
<proteinExistence type="predicted"/>
<dbReference type="SMART" id="SM00825">
    <property type="entry name" value="PKS_KS"/>
    <property type="match status" value="3"/>
</dbReference>
<keyword evidence="6" id="KW-0511">Multifunctional enzyme</keyword>
<feature type="active site" description="Proton donor; for dehydratase activity" evidence="8">
    <location>
        <position position="2145"/>
    </location>
</feature>
<evidence type="ECO:0000256" key="1">
    <source>
        <dbReference type="ARBA" id="ARBA00004792"/>
    </source>
</evidence>
<dbReference type="InterPro" id="IPR049552">
    <property type="entry name" value="PKS_DH_N"/>
</dbReference>
<feature type="domain" description="Ketosynthase family 3 (KS3)" evidence="11">
    <location>
        <begin position="2799"/>
        <end position="3223"/>
    </location>
</feature>
<dbReference type="InterPro" id="IPR009081">
    <property type="entry name" value="PP-bd_ACP"/>
</dbReference>
<dbReference type="Pfam" id="PF08659">
    <property type="entry name" value="KR"/>
    <property type="match status" value="2"/>
</dbReference>
<sequence length="4407" mass="457755">MTLAAVDLQDAIRTWKGTIRVDVRAQDGNIAVVGASCRFPGADGPRQLWRLLAAGRHAITERPPGRRGPNRTVAPPWGGFLDAVDEFDAEFFGISAREAASVDPQQRLVLELGWEALEDAGIVPDSVRGGRLGVFVGAFADDYAHLVHRDGAAAATRHTYPGTERSLIANRLSHFLDVRGPSVGIDSGQSSSLVAVHLACQSLLTGESDLVVAGGVQLNLLPESADIADRWGPLSPDGRCYTFDARANGYVPGEGGGLVVLKRLEDALADGDTPQCVILGSAVNHGGNGHALTQPDELAQQDVLRRAHERARISAGQLQYVELHGTGTPAGDPVEASALGAVVGSARPRTRPLPVGSVKTNLGHLGAAAGIAGLIKVAMAIRHRELPASLNYELANPEIALDELNLRVQQDLGSWESADTPLIAGVSSFGMGGTNCHLVISDAPPASTASRREPETGEADSGQAPAVLPFVLSGRGSGALCGQAARLRSFVVERPGVVLADVAYSLAVGRAVHGDRAVVVASGREELLDRLGRVAGGEAGTGTGAGTGAGVGSGSGFGVGRGRVAVVFSGQGSQRVGMGRELYGRFPVFAAAFDRVCGLLDPVVRAAVFGEGDAGGLLDSTEVAQPALFAVEVALFRLFGSWGVVPDFVAGHSVGEVAAAHVSGVLSLEDACVLVSARGRLMQGLAPGGVMVAVAAGEDVVAPLVAEVGGGVSIAAVNSPGSVVVSGEGSAVEGVVRRLSERGCRTKRLVVSHAFHSALMEPMLDDFRAVVAGLEFRSPGVGAVNEEMADPEFWVRHVRDTVRFADMVVGLRERGVTRFVELGPDGVLTGSVRECLEGQDVTAVPSLRRGRGEVESVLAGLGALFTAGVPVDWAELFAGTGARHTELPTYAFQRRRHWLGMTSDDEKTPAETSALVSELRRLDETERAYRMTELARAHITATLGSGELGEDALGETFRDLGFDSLMSAELRDRLSHALEIPLPSSVIFDYPTPAVLVEHLQSLLSGADADVDTRAASDASIADADDPVVIVGMACRYPGGVGSPEDLWSLVVEGREGITGFPESRGWDVEGLYHADPDHPGTTYARGGGFLHDAGEFDAGFFGISPREATAMDPQQRLLLEVAWEAFERAGIDADSLRGSRTGVVVGATPHGYGAESTDAGGYLLTGTTPGVLSGRIAYQFGFEGPATTVDTACSSSLVALHLAAQALRAGECSLALAGGVAVMGTPMILTEFARQRGLSPDGRCRSFGEGADGTGWSEGVGLVVLERLSDARRNGHRVLALLAGSAVNQDGASNGLTAPNGPSQQRVIRQALANAGLTAADVDVVEGHGTGTRLGDPIEAQALLATYGREHTDDSPLWLGSVKANIGHPQAAAGVAGVIKMVMALQHRSLPGTLFADAPSTEVDWSSGGVALLTRTREWPDTGRPRRAGVSSFGISGTNAHVILQQPSDEPAKADRRPEPTDTRELPVLPFVLSGRGSGALCGQAARLRSFVAGRPGVVLADVAYSLAVGRAVHGDRAVVVASGREELLDRLGRVAGGEAGTGTGAGTGAGVGSGSGFGVGRGRVAVVFSGQGSQRVGMGRELYGRFPVFAAAFDRVCGLLDPVVRAAVFGEGDAGGLLDSTEVAQPALFAVEVALFRLFGSWGVVPDFVAGHSVGEVAAAHVSGVLSLEDACVLVSARGRLMQGLAPGGVMVAVAAGEDVVAPLVAEVGGGVSIAAVNSPGSVVVSGEGSAVEGVVRRLSERGCRTKRLVVSHAFHSALMEPMLDDFRAVVAGLEFRSPGVGAVNEEMADPEFWVRHVRDTVRFADMVVGLRERGVTRFVELGPDGVLTGSVRECLEGQDVTAVPSLRRGRGEVESVLAGLGALFTAGVPVDWAELFAGTGARHTELPTYAFQRRHYWLEPAALPDTDLAAVGLEPVDHPFLRAEMPLGDDGALVLTGRLSLKRQPWLADHVVLGTPILPGTAFVALALHAAQRTGAGPVEELVVRSPLVVPEHGDTRLQVVVDAPDGTGRRALRVLSRAGGTAGNGTWTRHAEGTVAPPAGTSSAGSSSAGPSPVGPSTADPLPVGSVAVTGWNGEAGPDTQPVPVAPAYAELTRRGYAYGPAFRGLHTVRRGDGVVFADIATGEAADHGGPVFDLHPALLDAAVQAALVGLFETADKTLVPFAWSGVTVHTAAPPALRARITRTGADSVAIMLTDPDGNPVASVDSLVMRPAPDAPRTPSTEQNDAALFRLSWLPKEVGAHPGTGRWAMVGEDPHDLGAELAGDSFPLDRYADLPALRAATAAGAPAPSTVVTVVPPTDVTDTRGAHRVLRLVQDWLADETMVDTPLVVVTTGAVDTGSDDRLDLGNAPVWGLLRAAQSEHPGRVVLVDVAPGSEGTRRLAAATATGEPQLALSAEGVRVPRLTRLPAAPGPHPAAEKPIPERGTVLLTGAFGRLGRLLARHLATEHGVTSMLLVSRSGPVTPEARALVAELNELGVDVRAEACDVADRAGLAAVLHGLPADRPLTAVVHTAGVLDDGVFTDLSPQRLDAVMDPKAVAAKNLHELTADMPLSAFVLYSSVSGLIGAAGQANYAAANTYLDALAHHRARLGLPATSLAWGLWDQRGGMAAGLGAGDLNRMARSGVATLSEAEGLALFDAALRRSDPLLVPLRLDTVSATDGADVHPLLRELITSAPRPARPAAVPGRPDGPRPGGEDVTSQPGRLLELVRAEAGRVLGYDGRDPIGPDRTFKEFGLDSLTAVELRNRINAVTGSRLGTTAVFDYPTPRALADHLSGELTPSGETAGTTGSPVNDADDPVVIVGMACRYPGGVGSPEDLWSLVVEGREGITGFPESRGWDVEGLYHADPDHPGTTYARGGGFLHDAGEFDAGFFGISPREATAMDPQQRLLLEVAWEAFERAGIDADSLRGSRTGVFSGVMYHDYAPALDLVPDQLSGAVLTGSAGSVLSGRVAYQFGLEGPAVSVDTACSSSLVTLHLAAQALRAGECSLALAGGVTVMSTPMTFVDLGHQRALSPDGRCRAFGAGADGTGWAEGVGLVVLERLSDARRQGHQVLAVLKGSSVNSDGASNGLTAPNGPSQQRVIRQALASAGLSTADVDVVEGHGTGTKLGDPIEAQALLATYGQDREAPLWLGSLKSNIGHTQAAAGVGGVIKMVMAMRHGILPQTLHAEQPSPFIDWSQGSVALLDRNHDWPRTGRPRRAGVSSFGISGTNAHVVLEQAPEQPAAGQADAVTRLGVSAFPVSGRGPAALAGQATRLRAALADSPDTDAAGFGAALTNGGATHSHRAVVIAENRQELLAGLDAIAAGESENSALVVAGSGDAGHDGPVFVFPGQGGQWLGMGIELCESSPTFAELMRTCDEALAPWVDWDGFSLRDVLAGAPGAPSLDRDDVVQPALFAVGVSLSRLWASLGVRPSAVVGHSQGEFAAAVAAEALSLAEGARVVALRSRVIRRLATRGGMGWVNRSADEVRERLTGCPALGVAAVNGPTSTVVSGDTAELDRLLSAWESEGARVRRVPINYGSHSAEVEVVRAELADTLGTVECSPGTVPFYSTVTGSVLDGRKLDADYWYRNLRETVRFAEVVEQLLGDGHRSFHEVGAHPVLVPSVQELAEARGTSVTTVGTLRRGHGGAREFLRNAAEAFVGGVDVRWSDLFPSGRRPGQLPTYAFQHTHYWIETPPSRSSRGGEVDTRFWTMVDQGDLDGLTTALALSDDAGRSSLGTVLPALSSWRERSRQQATLAGWQYRVTWRPTEAPDRPLTGRWLVAVPADITEPAWLEPAVATLVARGARVSRVDVPRSADPEALRHELVTALRGEPAGGILSLLALDTADDTDAESVPAGLSGTLALVRTVSELGLAAPIWCVTQDAVAVRPGDAVTQARQAALWGFARHAGLEQPLSWGGVVDLPREVGQADLVALAGALGDGESELALRGGTVFCRRLTRVTAPALSTKPPLERSALVTGGTGALGAEAARWLVRRGARHLVLAGRRGPAAPGAAELAAELTEQGASVSVVACDVADRAQLADLLANWPAEHPLTTVVHTAGVLDDGVIDRLTPERFARVFRPKVAAAWHLHELTKDRDLVDFILFSSFVGTVGPAGQANYAAANSSLDALAAHRRALGLTGTSIAWGLWQGPGIADHDGVEDRLAARGLRAMDPRGAVRAMDQVVDRDETAVVVVDVEWSSFATELAGTRSLPLLTELIGAREDDPDGPADGAAGTGVRERLAGLPATERTYAITDLVRATVAAVLGHADGSSVESGRSFQEAGFDSLTALRLRNRLGVATGLQLPATLIFDYPTPASVAELVYAELFGEDTGTPGNEAGEEVDDAGLKKIIDRIPIASLRQAGLVDALLRLADTAPGGEPTTDSAGSTSAIDSMDMADLIRAAYGQADASDRAEGPTS</sequence>
<dbReference type="Pfam" id="PF00550">
    <property type="entry name" value="PP-binding"/>
    <property type="match status" value="3"/>
</dbReference>
<dbReference type="PANTHER" id="PTHR43775">
    <property type="entry name" value="FATTY ACID SYNTHASE"/>
    <property type="match status" value="1"/>
</dbReference>
<dbReference type="InterPro" id="IPR001227">
    <property type="entry name" value="Ac_transferase_dom_sf"/>
</dbReference>
<dbReference type="InterPro" id="IPR049551">
    <property type="entry name" value="PKS_DH_C"/>
</dbReference>
<comment type="caution">
    <text evidence="13">The sequence shown here is derived from an EMBL/GenBank/DDBJ whole genome shotgun (WGS) entry which is preliminary data.</text>
</comment>
<evidence type="ECO:0000259" key="11">
    <source>
        <dbReference type="PROSITE" id="PS52004"/>
    </source>
</evidence>
<feature type="region of interest" description="Disordered" evidence="9">
    <location>
        <begin position="442"/>
        <end position="463"/>
    </location>
</feature>
<dbReference type="Pfam" id="PF00698">
    <property type="entry name" value="Acyl_transf_1"/>
    <property type="match status" value="3"/>
</dbReference>
<dbReference type="PROSITE" id="PS00606">
    <property type="entry name" value="KS3_1"/>
    <property type="match status" value="2"/>
</dbReference>
<name>A0ABS7WE10_STROV</name>
<dbReference type="InterPro" id="IPR032821">
    <property type="entry name" value="PKS_assoc"/>
</dbReference>
<dbReference type="Gene3D" id="3.10.129.110">
    <property type="entry name" value="Polyketide synthase dehydratase"/>
    <property type="match status" value="1"/>
</dbReference>
<dbReference type="Pfam" id="PF18369">
    <property type="entry name" value="PKS_DE"/>
    <property type="match status" value="1"/>
</dbReference>
<dbReference type="SUPFAM" id="SSF51735">
    <property type="entry name" value="NAD(P)-binding Rossmann-fold domains"/>
    <property type="match status" value="4"/>
</dbReference>
<dbReference type="InterPro" id="IPR055123">
    <property type="entry name" value="SpnB-like_Rossmann"/>
</dbReference>
<dbReference type="Pfam" id="PF00109">
    <property type="entry name" value="ketoacyl-synt"/>
    <property type="match status" value="3"/>
</dbReference>
<organism evidence="13 14">
    <name type="scientific">Streptomyces olivaceus</name>
    <dbReference type="NCBI Taxonomy" id="47716"/>
    <lineage>
        <taxon>Bacteria</taxon>
        <taxon>Bacillati</taxon>
        <taxon>Actinomycetota</taxon>
        <taxon>Actinomycetes</taxon>
        <taxon>Kitasatosporales</taxon>
        <taxon>Streptomycetaceae</taxon>
        <taxon>Streptomyces</taxon>
    </lineage>
</organism>
<dbReference type="Pfam" id="PF16197">
    <property type="entry name" value="KAsynt_C_assoc"/>
    <property type="match status" value="3"/>
</dbReference>
<keyword evidence="7" id="KW-0012">Acyltransferase</keyword>
<dbReference type="SMART" id="SM00827">
    <property type="entry name" value="PKS_AT"/>
    <property type="match status" value="3"/>
</dbReference>
<keyword evidence="14" id="KW-1185">Reference proteome</keyword>
<dbReference type="InterPro" id="IPR016035">
    <property type="entry name" value="Acyl_Trfase/lysoPLipase"/>
</dbReference>
<feature type="compositionally biased region" description="Low complexity" evidence="9">
    <location>
        <begin position="2678"/>
        <end position="2690"/>
    </location>
</feature>
<dbReference type="PANTHER" id="PTHR43775:SF51">
    <property type="entry name" value="INACTIVE PHENOLPHTHIOCEROL SYNTHESIS POLYKETIDE SYNTHASE TYPE I PKS1-RELATED"/>
    <property type="match status" value="1"/>
</dbReference>
<dbReference type="Pfam" id="PF22953">
    <property type="entry name" value="SpnB_Rossmann"/>
    <property type="match status" value="1"/>
</dbReference>
<dbReference type="SUPFAM" id="SSF47336">
    <property type="entry name" value="ACP-like"/>
    <property type="match status" value="3"/>
</dbReference>
<dbReference type="CDD" id="cd08956">
    <property type="entry name" value="KR_3_FAS_SDR_x"/>
    <property type="match status" value="1"/>
</dbReference>
<dbReference type="Gene3D" id="1.10.1200.10">
    <property type="entry name" value="ACP-like"/>
    <property type="match status" value="3"/>
</dbReference>
<evidence type="ECO:0000256" key="4">
    <source>
        <dbReference type="ARBA" id="ARBA00022679"/>
    </source>
</evidence>
<dbReference type="EMBL" id="JAHSTP010000024">
    <property type="protein sequence ID" value="MBZ6156196.1"/>
    <property type="molecule type" value="Genomic_DNA"/>
</dbReference>
<dbReference type="InterPro" id="IPR018201">
    <property type="entry name" value="Ketoacyl_synth_AS"/>
</dbReference>
<dbReference type="InterPro" id="IPR036291">
    <property type="entry name" value="NAD(P)-bd_dom_sf"/>
</dbReference>
<dbReference type="PROSITE" id="PS52019">
    <property type="entry name" value="PKS_MFAS_DH"/>
    <property type="match status" value="1"/>
</dbReference>
<dbReference type="PROSITE" id="PS50075">
    <property type="entry name" value="CARRIER"/>
    <property type="match status" value="3"/>
</dbReference>
<feature type="region of interest" description="Disordered" evidence="9">
    <location>
        <begin position="2775"/>
        <end position="2797"/>
    </location>
</feature>
<feature type="region of interest" description="C-terminal hotdog fold" evidence="8">
    <location>
        <begin position="2084"/>
        <end position="2222"/>
    </location>
</feature>
<dbReference type="InterPro" id="IPR006162">
    <property type="entry name" value="Ppantetheine_attach_site"/>
</dbReference>
<dbReference type="Gene3D" id="6.10.140.1830">
    <property type="match status" value="1"/>
</dbReference>
<dbReference type="SMART" id="SM00826">
    <property type="entry name" value="PKS_DH"/>
    <property type="match status" value="1"/>
</dbReference>
<evidence type="ECO:0000256" key="3">
    <source>
        <dbReference type="ARBA" id="ARBA00022553"/>
    </source>
</evidence>
<feature type="domain" description="PKS/mFAS DH" evidence="12">
    <location>
        <begin position="1921"/>
        <end position="2222"/>
    </location>
</feature>
<reference evidence="13 14" key="1">
    <citation type="submission" date="2021-06" db="EMBL/GenBank/DDBJ databases">
        <title>Ecological speciation of a Streptomyces species isolated from different habitats and geographic origins.</title>
        <authorList>
            <person name="Wang J."/>
        </authorList>
    </citation>
    <scope>NUCLEOTIDE SEQUENCE [LARGE SCALE GENOMIC DNA]</scope>
    <source>
        <strain evidence="13 14">FXJ8.012</strain>
    </source>
</reference>
<gene>
    <name evidence="13" type="ORF">KVH32_34295</name>
</gene>
<dbReference type="InterPro" id="IPR049900">
    <property type="entry name" value="PKS_mFAS_DH"/>
</dbReference>
<feature type="compositionally biased region" description="Polar residues" evidence="9">
    <location>
        <begin position="2784"/>
        <end position="2794"/>
    </location>
</feature>
<dbReference type="InterPro" id="IPR042104">
    <property type="entry name" value="PKS_dehydratase_sf"/>
</dbReference>
<dbReference type="Pfam" id="PF14765">
    <property type="entry name" value="PS-DH"/>
    <property type="match status" value="1"/>
</dbReference>
<dbReference type="Gene3D" id="3.40.366.10">
    <property type="entry name" value="Malonyl-Coenzyme A Acyl Carrier Protein, domain 2"/>
    <property type="match status" value="3"/>
</dbReference>
<feature type="region of interest" description="N-terminal hotdog fold" evidence="8">
    <location>
        <begin position="1921"/>
        <end position="2046"/>
    </location>
</feature>
<feature type="domain" description="Ketosynthase family 3 (KS3)" evidence="11">
    <location>
        <begin position="1025"/>
        <end position="1447"/>
    </location>
</feature>
<dbReference type="InterPro" id="IPR013968">
    <property type="entry name" value="PKS_KR"/>
</dbReference>
<dbReference type="InterPro" id="IPR057326">
    <property type="entry name" value="KR_dom"/>
</dbReference>
<feature type="compositionally biased region" description="Basic and acidic residues" evidence="9">
    <location>
        <begin position="1451"/>
        <end position="1466"/>
    </location>
</feature>
<comment type="pathway">
    <text evidence="1">Antibiotic biosynthesis.</text>
</comment>
<evidence type="ECO:0000259" key="10">
    <source>
        <dbReference type="PROSITE" id="PS50075"/>
    </source>
</evidence>
<dbReference type="SUPFAM" id="SSF53901">
    <property type="entry name" value="Thiolase-like"/>
    <property type="match status" value="3"/>
</dbReference>
<dbReference type="SMART" id="SM00823">
    <property type="entry name" value="PKS_PP"/>
    <property type="match status" value="3"/>
</dbReference>
<keyword evidence="2" id="KW-0596">Phosphopantetheine</keyword>
<evidence type="ECO:0000313" key="14">
    <source>
        <dbReference type="Proteomes" id="UP000758701"/>
    </source>
</evidence>
<evidence type="ECO:0000256" key="8">
    <source>
        <dbReference type="PROSITE-ProRule" id="PRU01363"/>
    </source>
</evidence>
<feature type="region of interest" description="Disordered" evidence="9">
    <location>
        <begin position="1445"/>
        <end position="1466"/>
    </location>
</feature>
<dbReference type="SMART" id="SM00822">
    <property type="entry name" value="PKS_KR"/>
    <property type="match status" value="2"/>
</dbReference>
<dbReference type="SUPFAM" id="SSF55048">
    <property type="entry name" value="Probable ACP-binding domain of malonyl-CoA ACP transacylase"/>
    <property type="match status" value="3"/>
</dbReference>
<feature type="domain" description="Carrier" evidence="10">
    <location>
        <begin position="4240"/>
        <end position="4315"/>
    </location>
</feature>
<dbReference type="PROSITE" id="PS00012">
    <property type="entry name" value="PHOSPHOPANTETHEINE"/>
    <property type="match status" value="3"/>
</dbReference>
<feature type="compositionally biased region" description="Low complexity" evidence="9">
    <location>
        <begin position="2039"/>
        <end position="2063"/>
    </location>
</feature>